<feature type="region of interest" description="Disordered" evidence="1">
    <location>
        <begin position="49"/>
        <end position="105"/>
    </location>
</feature>
<feature type="region of interest" description="Disordered" evidence="1">
    <location>
        <begin position="1"/>
        <end position="36"/>
    </location>
</feature>
<accession>A0A6A6VNG2</accession>
<protein>
    <submittedName>
        <fullName evidence="2">Uncharacterized protein</fullName>
    </submittedName>
</protein>
<dbReference type="EMBL" id="MU006562">
    <property type="protein sequence ID" value="KAF2751274.1"/>
    <property type="molecule type" value="Genomic_DNA"/>
</dbReference>
<sequence length="105" mass="11753">MAMKTTRAQTFPGSCNLQLSPLRRFTPPDSSSSPLGRVRSRICLWGSLTAPLPSRRRQPTPLRRAPDDPDTQSFSTGKLRSTLPRPSWIRRSMPPPGRRIGSQKV</sequence>
<evidence type="ECO:0000313" key="3">
    <source>
        <dbReference type="Proteomes" id="UP000799440"/>
    </source>
</evidence>
<organism evidence="2 3">
    <name type="scientific">Sporormia fimetaria CBS 119925</name>
    <dbReference type="NCBI Taxonomy" id="1340428"/>
    <lineage>
        <taxon>Eukaryota</taxon>
        <taxon>Fungi</taxon>
        <taxon>Dikarya</taxon>
        <taxon>Ascomycota</taxon>
        <taxon>Pezizomycotina</taxon>
        <taxon>Dothideomycetes</taxon>
        <taxon>Pleosporomycetidae</taxon>
        <taxon>Pleosporales</taxon>
        <taxon>Sporormiaceae</taxon>
        <taxon>Sporormia</taxon>
    </lineage>
</organism>
<name>A0A6A6VNG2_9PLEO</name>
<gene>
    <name evidence="2" type="ORF">M011DRAFT_108402</name>
</gene>
<evidence type="ECO:0000256" key="1">
    <source>
        <dbReference type="SAM" id="MobiDB-lite"/>
    </source>
</evidence>
<dbReference type="AlphaFoldDB" id="A0A6A6VNG2"/>
<feature type="compositionally biased region" description="Polar residues" evidence="1">
    <location>
        <begin position="1"/>
        <end position="19"/>
    </location>
</feature>
<evidence type="ECO:0000313" key="2">
    <source>
        <dbReference type="EMBL" id="KAF2751274.1"/>
    </source>
</evidence>
<keyword evidence="3" id="KW-1185">Reference proteome</keyword>
<dbReference type="Proteomes" id="UP000799440">
    <property type="component" value="Unassembled WGS sequence"/>
</dbReference>
<reference evidence="2" key="1">
    <citation type="journal article" date="2020" name="Stud. Mycol.">
        <title>101 Dothideomycetes genomes: a test case for predicting lifestyles and emergence of pathogens.</title>
        <authorList>
            <person name="Haridas S."/>
            <person name="Albert R."/>
            <person name="Binder M."/>
            <person name="Bloem J."/>
            <person name="Labutti K."/>
            <person name="Salamov A."/>
            <person name="Andreopoulos B."/>
            <person name="Baker S."/>
            <person name="Barry K."/>
            <person name="Bills G."/>
            <person name="Bluhm B."/>
            <person name="Cannon C."/>
            <person name="Castanera R."/>
            <person name="Culley D."/>
            <person name="Daum C."/>
            <person name="Ezra D."/>
            <person name="Gonzalez J."/>
            <person name="Henrissat B."/>
            <person name="Kuo A."/>
            <person name="Liang C."/>
            <person name="Lipzen A."/>
            <person name="Lutzoni F."/>
            <person name="Magnuson J."/>
            <person name="Mondo S."/>
            <person name="Nolan M."/>
            <person name="Ohm R."/>
            <person name="Pangilinan J."/>
            <person name="Park H.-J."/>
            <person name="Ramirez L."/>
            <person name="Alfaro M."/>
            <person name="Sun H."/>
            <person name="Tritt A."/>
            <person name="Yoshinaga Y."/>
            <person name="Zwiers L.-H."/>
            <person name="Turgeon B."/>
            <person name="Goodwin S."/>
            <person name="Spatafora J."/>
            <person name="Crous P."/>
            <person name="Grigoriev I."/>
        </authorList>
    </citation>
    <scope>NUCLEOTIDE SEQUENCE</scope>
    <source>
        <strain evidence="2">CBS 119925</strain>
    </source>
</reference>
<proteinExistence type="predicted"/>